<name>X1IMT9_9ZZZZ</name>
<organism evidence="1">
    <name type="scientific">marine sediment metagenome</name>
    <dbReference type="NCBI Taxonomy" id="412755"/>
    <lineage>
        <taxon>unclassified sequences</taxon>
        <taxon>metagenomes</taxon>
        <taxon>ecological metagenomes</taxon>
    </lineage>
</organism>
<reference evidence="1" key="1">
    <citation type="journal article" date="2014" name="Front. Microbiol.">
        <title>High frequency of phylogenetically diverse reductive dehalogenase-homologous genes in deep subseafloor sedimentary metagenomes.</title>
        <authorList>
            <person name="Kawai M."/>
            <person name="Futagami T."/>
            <person name="Toyoda A."/>
            <person name="Takaki Y."/>
            <person name="Nishi S."/>
            <person name="Hori S."/>
            <person name="Arai W."/>
            <person name="Tsubouchi T."/>
            <person name="Morono Y."/>
            <person name="Uchiyama I."/>
            <person name="Ito T."/>
            <person name="Fujiyama A."/>
            <person name="Inagaki F."/>
            <person name="Takami H."/>
        </authorList>
    </citation>
    <scope>NUCLEOTIDE SEQUENCE</scope>
    <source>
        <strain evidence="1">Expedition CK06-06</strain>
    </source>
</reference>
<accession>X1IMT9</accession>
<sequence>AFADYHTLANSLAKKVVKMLIEEDILELTVIDIKKATASETKIITTT</sequence>
<gene>
    <name evidence="1" type="ORF">S03H2_27171</name>
</gene>
<feature type="non-terminal residue" evidence="1">
    <location>
        <position position="1"/>
    </location>
</feature>
<feature type="non-terminal residue" evidence="1">
    <location>
        <position position="47"/>
    </location>
</feature>
<comment type="caution">
    <text evidence="1">The sequence shown here is derived from an EMBL/GenBank/DDBJ whole genome shotgun (WGS) entry which is preliminary data.</text>
</comment>
<dbReference type="AlphaFoldDB" id="X1IMT9"/>
<evidence type="ECO:0000313" key="1">
    <source>
        <dbReference type="EMBL" id="GAH58868.1"/>
    </source>
</evidence>
<dbReference type="EMBL" id="BARU01016147">
    <property type="protein sequence ID" value="GAH58868.1"/>
    <property type="molecule type" value="Genomic_DNA"/>
</dbReference>
<protein>
    <submittedName>
        <fullName evidence="1">Uncharacterized protein</fullName>
    </submittedName>
</protein>
<proteinExistence type="predicted"/>